<dbReference type="Gene3D" id="1.10.287.70">
    <property type="match status" value="1"/>
</dbReference>
<comment type="caution">
    <text evidence="14">The sequence shown here is derived from an EMBL/GenBank/DDBJ whole genome shotgun (WGS) entry which is preliminary data.</text>
</comment>
<evidence type="ECO:0000256" key="1">
    <source>
        <dbReference type="ARBA" id="ARBA00004141"/>
    </source>
</evidence>
<dbReference type="InterPro" id="IPR015683">
    <property type="entry name" value="Ionotropic_Glu_rcpt"/>
</dbReference>
<feature type="transmembrane region" description="Helical" evidence="10">
    <location>
        <begin position="227"/>
        <end position="249"/>
    </location>
</feature>
<feature type="domain" description="Solute-binding protein family 3/N-terminal" evidence="12">
    <location>
        <begin position="51"/>
        <end position="378"/>
    </location>
</feature>
<dbReference type="SUPFAM" id="SSF53850">
    <property type="entry name" value="Periplasmic binding protein-like II"/>
    <property type="match status" value="1"/>
</dbReference>
<evidence type="ECO:0000313" key="15">
    <source>
        <dbReference type="Proteomes" id="UP001549164"/>
    </source>
</evidence>
<evidence type="ECO:0000256" key="2">
    <source>
        <dbReference type="ARBA" id="ARBA00022448"/>
    </source>
</evidence>
<reference evidence="14 15" key="1">
    <citation type="submission" date="2024-06" db="EMBL/GenBank/DDBJ databases">
        <title>Genomic Encyclopedia of Type Strains, Phase IV (KMG-IV): sequencing the most valuable type-strain genomes for metagenomic binning, comparative biology and taxonomic classification.</title>
        <authorList>
            <person name="Goeker M."/>
        </authorList>
    </citation>
    <scope>NUCLEOTIDE SEQUENCE [LARGE SCALE GENOMIC DNA]</scope>
    <source>
        <strain evidence="14 15">DSM 28102</strain>
    </source>
</reference>
<feature type="transmembrane region" description="Helical" evidence="10">
    <location>
        <begin position="194"/>
        <end position="215"/>
    </location>
</feature>
<keyword evidence="2" id="KW-0813">Transport</keyword>
<dbReference type="Pfam" id="PF00060">
    <property type="entry name" value="Lig_chan"/>
    <property type="match status" value="1"/>
</dbReference>
<evidence type="ECO:0000256" key="4">
    <source>
        <dbReference type="ARBA" id="ARBA00022989"/>
    </source>
</evidence>
<evidence type="ECO:0000256" key="9">
    <source>
        <dbReference type="ARBA" id="ARBA00023303"/>
    </source>
</evidence>
<evidence type="ECO:0000256" key="8">
    <source>
        <dbReference type="ARBA" id="ARBA00023180"/>
    </source>
</evidence>
<evidence type="ECO:0000256" key="7">
    <source>
        <dbReference type="ARBA" id="ARBA00023170"/>
    </source>
</evidence>
<dbReference type="InterPro" id="IPR001638">
    <property type="entry name" value="Solute-binding_3/MltF_N"/>
</dbReference>
<dbReference type="SMART" id="SM00062">
    <property type="entry name" value="PBPb"/>
    <property type="match status" value="1"/>
</dbReference>
<organism evidence="14 15">
    <name type="scientific">Martelella mangrovi</name>
    <dbReference type="NCBI Taxonomy" id="1397477"/>
    <lineage>
        <taxon>Bacteria</taxon>
        <taxon>Pseudomonadati</taxon>
        <taxon>Pseudomonadota</taxon>
        <taxon>Alphaproteobacteria</taxon>
        <taxon>Hyphomicrobiales</taxon>
        <taxon>Aurantimonadaceae</taxon>
        <taxon>Martelella</taxon>
    </lineage>
</organism>
<keyword evidence="4 10" id="KW-1133">Transmembrane helix</keyword>
<evidence type="ECO:0000256" key="3">
    <source>
        <dbReference type="ARBA" id="ARBA00022692"/>
    </source>
</evidence>
<dbReference type="PANTHER" id="PTHR18966">
    <property type="entry name" value="IONOTROPIC GLUTAMATE RECEPTOR"/>
    <property type="match status" value="1"/>
</dbReference>
<evidence type="ECO:0000256" key="11">
    <source>
        <dbReference type="SAM" id="SignalP"/>
    </source>
</evidence>
<keyword evidence="15" id="KW-1185">Reference proteome</keyword>
<dbReference type="SMART" id="SM00079">
    <property type="entry name" value="PBPe"/>
    <property type="match status" value="1"/>
</dbReference>
<comment type="subcellular location">
    <subcellularLocation>
        <location evidence="1">Membrane</location>
        <topology evidence="1">Multi-pass membrane protein</topology>
    </subcellularLocation>
</comment>
<keyword evidence="7" id="KW-0675">Receptor</keyword>
<evidence type="ECO:0000259" key="13">
    <source>
        <dbReference type="SMART" id="SM00079"/>
    </source>
</evidence>
<protein>
    <submittedName>
        <fullName evidence="14">ABC-type amino acid transport substrate-binding protein</fullName>
    </submittedName>
</protein>
<dbReference type="EMBL" id="JBEPLY010000002">
    <property type="protein sequence ID" value="MET3598665.1"/>
    <property type="molecule type" value="Genomic_DNA"/>
</dbReference>
<evidence type="ECO:0000259" key="12">
    <source>
        <dbReference type="SMART" id="SM00062"/>
    </source>
</evidence>
<evidence type="ECO:0000256" key="10">
    <source>
        <dbReference type="SAM" id="Phobius"/>
    </source>
</evidence>
<evidence type="ECO:0000256" key="6">
    <source>
        <dbReference type="ARBA" id="ARBA00023136"/>
    </source>
</evidence>
<dbReference type="PRINTS" id="PR00169">
    <property type="entry name" value="KCHANNEL"/>
</dbReference>
<dbReference type="SUPFAM" id="SSF81324">
    <property type="entry name" value="Voltage-gated potassium channels"/>
    <property type="match status" value="1"/>
</dbReference>
<keyword evidence="9" id="KW-0407">Ion channel</keyword>
<evidence type="ECO:0000256" key="5">
    <source>
        <dbReference type="ARBA" id="ARBA00023065"/>
    </source>
</evidence>
<name>A0ABV2I6V8_9HYPH</name>
<feature type="transmembrane region" description="Helical" evidence="10">
    <location>
        <begin position="160"/>
        <end position="182"/>
    </location>
</feature>
<dbReference type="Proteomes" id="UP001549164">
    <property type="component" value="Unassembled WGS sequence"/>
</dbReference>
<dbReference type="RefSeq" id="WP_354433038.1">
    <property type="nucleotide sequence ID" value="NZ_JBEPLY010000002.1"/>
</dbReference>
<dbReference type="InterPro" id="IPR001320">
    <property type="entry name" value="Iontro_rcpt_C"/>
</dbReference>
<sequence>MRRSFFHSTGMSGSGRVFCFVALFLFALFAVQARAQDAGDTAAAPASEKTAMTVGIHSVPPFVMKDRDGSWYGLGVDMMTMLGRALHRDYRFVETAPGDMISQVADGTLDIAIGAVPVNAADEAVIDFSQPYYSSSVGVALRIVDRLGPRFMLELLTSRAFLYMLGLLTGPVFVIGALIWLLERRANPEQFEPRPARGVFSGFWWATVTMTTVGYGDKAPMTFLGRLLAMFWMFAALILTAITTAQLAAGLTSSISTSAIEGVGDLAGLKVGTVGNSAAAYELDVLQVTASDYTDIAAGLDALERGEIDAFVYDRAALQWGLRNYSGLYLTALSFSQQNYGLIMPENDPEREALNIAILSTLSSEQWHLLVERYLPSDGR</sequence>
<proteinExistence type="predicted"/>
<keyword evidence="8" id="KW-0325">Glycoprotein</keyword>
<keyword evidence="5" id="KW-0406">Ion transport</keyword>
<gene>
    <name evidence="14" type="ORF">ABID12_000592</name>
</gene>
<keyword evidence="11" id="KW-0732">Signal</keyword>
<evidence type="ECO:0000313" key="14">
    <source>
        <dbReference type="EMBL" id="MET3598665.1"/>
    </source>
</evidence>
<dbReference type="Pfam" id="PF00497">
    <property type="entry name" value="SBP_bac_3"/>
    <property type="match status" value="1"/>
</dbReference>
<dbReference type="Gene3D" id="3.40.190.10">
    <property type="entry name" value="Periplasmic binding protein-like II"/>
    <property type="match status" value="3"/>
</dbReference>
<keyword evidence="6 10" id="KW-0472">Membrane</keyword>
<feature type="signal peptide" evidence="11">
    <location>
        <begin position="1"/>
        <end position="35"/>
    </location>
</feature>
<accession>A0ABV2I6V8</accession>
<feature type="domain" description="Ionotropic glutamate receptor C-terminal" evidence="13">
    <location>
        <begin position="51"/>
        <end position="377"/>
    </location>
</feature>
<keyword evidence="3 10" id="KW-0812">Transmembrane</keyword>
<feature type="chain" id="PRO_5045414458" evidence="11">
    <location>
        <begin position="36"/>
        <end position="380"/>
    </location>
</feature>